<dbReference type="Proteomes" id="UP000003980">
    <property type="component" value="Unassembled WGS sequence"/>
</dbReference>
<reference evidence="1 2" key="1">
    <citation type="submission" date="2012-01" db="EMBL/GenBank/DDBJ databases">
        <title>Improved High-Quality Draft sequence of Metallosphaera yellowstonensis MK1.</title>
        <authorList>
            <consortium name="US DOE Joint Genome Institute"/>
            <person name="Lucas S."/>
            <person name="Han J."/>
            <person name="Cheng J.-F."/>
            <person name="Goodwin L."/>
            <person name="Pitluck S."/>
            <person name="Peters L."/>
            <person name="Teshima H."/>
            <person name="Detter J.C."/>
            <person name="Han C."/>
            <person name="Tapia R."/>
            <person name="Land M."/>
            <person name="Hauser L."/>
            <person name="Kyrpides N."/>
            <person name="Kozubal M."/>
            <person name="Macur R.E."/>
            <person name="Jay Z."/>
            <person name="Inskeep W."/>
            <person name="Woyke T."/>
        </authorList>
    </citation>
    <scope>NUCLEOTIDE SEQUENCE [LARGE SCALE GENOMIC DNA]</scope>
    <source>
        <strain evidence="1 2">MK1</strain>
    </source>
</reference>
<keyword evidence="2" id="KW-1185">Reference proteome</keyword>
<dbReference type="HOGENOM" id="CLU_2949475_0_0_2"/>
<evidence type="ECO:0000313" key="1">
    <source>
        <dbReference type="EMBL" id="EHP68350.1"/>
    </source>
</evidence>
<evidence type="ECO:0000313" key="2">
    <source>
        <dbReference type="Proteomes" id="UP000003980"/>
    </source>
</evidence>
<sequence length="61" mass="6972">MNIRSLYRISWALESLLKDVVDGDLNDETEVLEVLIDAKRVCDMLSQELGNYIKRMAKGEA</sequence>
<protein>
    <submittedName>
        <fullName evidence="1">Uncharacterized protein</fullName>
    </submittedName>
</protein>
<dbReference type="STRING" id="671065.MetMK1DRAFT_00027800"/>
<dbReference type="AlphaFoldDB" id="H2C874"/>
<proteinExistence type="predicted"/>
<dbReference type="EMBL" id="JH597770">
    <property type="protein sequence ID" value="EHP68350.1"/>
    <property type="molecule type" value="Genomic_DNA"/>
</dbReference>
<accession>H2C874</accession>
<name>H2C874_9CREN</name>
<gene>
    <name evidence="1" type="ORF">MetMK1DRAFT_00027800</name>
</gene>
<organism evidence="1 2">
    <name type="scientific">Metallosphaera yellowstonensis MK1</name>
    <dbReference type="NCBI Taxonomy" id="671065"/>
    <lineage>
        <taxon>Archaea</taxon>
        <taxon>Thermoproteota</taxon>
        <taxon>Thermoprotei</taxon>
        <taxon>Sulfolobales</taxon>
        <taxon>Sulfolobaceae</taxon>
        <taxon>Metallosphaera</taxon>
    </lineage>
</organism>